<evidence type="ECO:0000256" key="5">
    <source>
        <dbReference type="ARBA" id="ARBA00023012"/>
    </source>
</evidence>
<organism evidence="13 14">
    <name type="scientific">Massiliimalia timonensis</name>
    <dbReference type="NCBI Taxonomy" id="1987501"/>
    <lineage>
        <taxon>Bacteria</taxon>
        <taxon>Bacillati</taxon>
        <taxon>Bacillota</taxon>
        <taxon>Clostridia</taxon>
        <taxon>Eubacteriales</taxon>
        <taxon>Oscillospiraceae</taxon>
        <taxon>Massiliimalia</taxon>
    </lineage>
</organism>
<dbReference type="GO" id="GO:0003700">
    <property type="term" value="F:DNA-binding transcription factor activity"/>
    <property type="evidence" value="ECO:0007669"/>
    <property type="project" value="InterPro"/>
</dbReference>
<dbReference type="PRINTS" id="PR00032">
    <property type="entry name" value="HTHARAC"/>
</dbReference>
<keyword evidence="7" id="KW-0238">DNA-binding</keyword>
<dbReference type="PANTHER" id="PTHR42713:SF3">
    <property type="entry name" value="TRANSCRIPTIONAL REGULATORY PROTEIN HPTR"/>
    <property type="match status" value="1"/>
</dbReference>
<gene>
    <name evidence="13" type="ORF">H8702_12445</name>
</gene>
<proteinExistence type="predicted"/>
<evidence type="ECO:0000256" key="9">
    <source>
        <dbReference type="ARBA" id="ARBA00024867"/>
    </source>
</evidence>
<dbReference type="Gene3D" id="1.10.10.60">
    <property type="entry name" value="Homeodomain-like"/>
    <property type="match status" value="2"/>
</dbReference>
<keyword evidence="5" id="KW-0902">Two-component regulatory system</keyword>
<dbReference type="GO" id="GO:0043565">
    <property type="term" value="F:sequence-specific DNA binding"/>
    <property type="evidence" value="ECO:0007669"/>
    <property type="project" value="InterPro"/>
</dbReference>
<evidence type="ECO:0000259" key="11">
    <source>
        <dbReference type="PROSITE" id="PS01124"/>
    </source>
</evidence>
<evidence type="ECO:0000256" key="10">
    <source>
        <dbReference type="PROSITE-ProRule" id="PRU00169"/>
    </source>
</evidence>
<evidence type="ECO:0000256" key="3">
    <source>
        <dbReference type="ARBA" id="ARBA00022490"/>
    </source>
</evidence>
<dbReference type="GO" id="GO:0000160">
    <property type="term" value="P:phosphorelay signal transduction system"/>
    <property type="evidence" value="ECO:0007669"/>
    <property type="project" value="UniProtKB-KW"/>
</dbReference>
<evidence type="ECO:0000256" key="6">
    <source>
        <dbReference type="ARBA" id="ARBA00023015"/>
    </source>
</evidence>
<dbReference type="InterPro" id="IPR018060">
    <property type="entry name" value="HTH_AraC"/>
</dbReference>
<evidence type="ECO:0000259" key="12">
    <source>
        <dbReference type="PROSITE" id="PS50110"/>
    </source>
</evidence>
<dbReference type="PROSITE" id="PS50110">
    <property type="entry name" value="RESPONSE_REGULATORY"/>
    <property type="match status" value="1"/>
</dbReference>
<keyword evidence="3" id="KW-0963">Cytoplasm</keyword>
<dbReference type="SMART" id="SM00342">
    <property type="entry name" value="HTH_ARAC"/>
    <property type="match status" value="1"/>
</dbReference>
<dbReference type="OrthoDB" id="9794370at2"/>
<dbReference type="SUPFAM" id="SSF52172">
    <property type="entry name" value="CheY-like"/>
    <property type="match status" value="1"/>
</dbReference>
<dbReference type="InterPro" id="IPR011006">
    <property type="entry name" value="CheY-like_superfamily"/>
</dbReference>
<keyword evidence="14" id="KW-1185">Reference proteome</keyword>
<dbReference type="Pfam" id="PF00072">
    <property type="entry name" value="Response_reg"/>
    <property type="match status" value="1"/>
</dbReference>
<sequence>MSKSILIIEDEFYFRQALKKYITSYDEEFEVCGEARNGQDGLEKILELKPDIALVDITMPIMDGITVIKKAKEAHSNTKVIILTGYGEFEYAKKAIQLGVQDYLLKPLQSEELYQSLQKAGKIIDQERETENTLNLILRTKQRVFSAYKESLISKLLLNGLYDEAELMKNFSFPKNDCKYVAAVLDIYIKSPEIWNQEDKKLCHYAVCNIIGDIFKDGMSYGACINEEGMVCIVFRPFRETEIEIQLRERMEQVCVMAEEYLGLVVTAYFGDVRGSLGEVCESYQEALALKKYQLFHDKKGVYFYSAVQTKQSWSKEFFSREERKSLLSFMRANDHDEVHGLIRKIFIKMMEGNLDPDMVYMHVAELFSVVLEFAAEYKTKLQKPNENAGLFSYIMSAPSLDQLQEFVIDAVDRIMMQINQKDIDSQAKLAQKVAEYIDSNFGNPNLKLEIIAGEFYINIQYLCLIFKKHRNTTIGNYILEVRMENAQKELLNGAESITVVAYHCGYEDVGYFSKCFKRYFGLSPKKFIEKHTKGKNDFNFPRE</sequence>
<evidence type="ECO:0000256" key="8">
    <source>
        <dbReference type="ARBA" id="ARBA00023163"/>
    </source>
</evidence>
<name>A0A8J6P2Y9_9FIRM</name>
<comment type="function">
    <text evidence="9">May play the central regulatory role in sporulation. It may be an element of the effector pathway responsible for the activation of sporulation genes in response to nutritional stress. Spo0A may act in concert with spo0H (a sigma factor) to control the expression of some genes that are critical to the sporulation process.</text>
</comment>
<evidence type="ECO:0000256" key="2">
    <source>
        <dbReference type="ARBA" id="ARBA00018672"/>
    </source>
</evidence>
<accession>A0A8J6P2Y9</accession>
<dbReference type="Gene3D" id="3.40.50.2300">
    <property type="match status" value="1"/>
</dbReference>
<dbReference type="PROSITE" id="PS01124">
    <property type="entry name" value="HTH_ARAC_FAMILY_2"/>
    <property type="match status" value="1"/>
</dbReference>
<dbReference type="EMBL" id="JACRTL010000009">
    <property type="protein sequence ID" value="MBC8611899.1"/>
    <property type="molecule type" value="Genomic_DNA"/>
</dbReference>
<evidence type="ECO:0000256" key="1">
    <source>
        <dbReference type="ARBA" id="ARBA00004496"/>
    </source>
</evidence>
<protein>
    <recommendedName>
        <fullName evidence="2">Stage 0 sporulation protein A homolog</fullName>
    </recommendedName>
</protein>
<keyword evidence="6" id="KW-0805">Transcription regulation</keyword>
<dbReference type="Pfam" id="PF12833">
    <property type="entry name" value="HTH_18"/>
    <property type="match status" value="1"/>
</dbReference>
<dbReference type="InterPro" id="IPR020449">
    <property type="entry name" value="Tscrpt_reg_AraC-type_HTH"/>
</dbReference>
<dbReference type="CDD" id="cd17536">
    <property type="entry name" value="REC_YesN-like"/>
    <property type="match status" value="1"/>
</dbReference>
<comment type="caution">
    <text evidence="13">The sequence shown here is derived from an EMBL/GenBank/DDBJ whole genome shotgun (WGS) entry which is preliminary data.</text>
</comment>
<evidence type="ECO:0000256" key="7">
    <source>
        <dbReference type="ARBA" id="ARBA00023125"/>
    </source>
</evidence>
<keyword evidence="8" id="KW-0804">Transcription</keyword>
<feature type="modified residue" description="4-aspartylphosphate" evidence="10">
    <location>
        <position position="56"/>
    </location>
</feature>
<comment type="subcellular location">
    <subcellularLocation>
        <location evidence="1">Cytoplasm</location>
    </subcellularLocation>
</comment>
<evidence type="ECO:0000313" key="14">
    <source>
        <dbReference type="Proteomes" id="UP000632659"/>
    </source>
</evidence>
<dbReference type="SUPFAM" id="SSF46689">
    <property type="entry name" value="Homeodomain-like"/>
    <property type="match status" value="1"/>
</dbReference>
<dbReference type="PANTHER" id="PTHR42713">
    <property type="entry name" value="HISTIDINE KINASE-RELATED"/>
    <property type="match status" value="1"/>
</dbReference>
<feature type="domain" description="HTH araC/xylS-type" evidence="11">
    <location>
        <begin position="432"/>
        <end position="531"/>
    </location>
</feature>
<dbReference type="PROSITE" id="PS00041">
    <property type="entry name" value="HTH_ARAC_FAMILY_1"/>
    <property type="match status" value="1"/>
</dbReference>
<keyword evidence="4 10" id="KW-0597">Phosphoprotein</keyword>
<dbReference type="InterPro" id="IPR051552">
    <property type="entry name" value="HptR"/>
</dbReference>
<dbReference type="SMART" id="SM00448">
    <property type="entry name" value="REC"/>
    <property type="match status" value="1"/>
</dbReference>
<dbReference type="AlphaFoldDB" id="A0A8J6P2Y9"/>
<dbReference type="RefSeq" id="WP_093987916.1">
    <property type="nucleotide sequence ID" value="NZ_FYDD01000002.1"/>
</dbReference>
<reference evidence="13" key="1">
    <citation type="submission" date="2020-08" db="EMBL/GenBank/DDBJ databases">
        <title>Genome public.</title>
        <authorList>
            <person name="Liu C."/>
            <person name="Sun Q."/>
        </authorList>
    </citation>
    <scope>NUCLEOTIDE SEQUENCE</scope>
    <source>
        <strain evidence="13">NSJ-15</strain>
    </source>
</reference>
<dbReference type="InterPro" id="IPR001789">
    <property type="entry name" value="Sig_transdc_resp-reg_receiver"/>
</dbReference>
<feature type="domain" description="Response regulatory" evidence="12">
    <location>
        <begin position="4"/>
        <end position="121"/>
    </location>
</feature>
<dbReference type="GO" id="GO:0005737">
    <property type="term" value="C:cytoplasm"/>
    <property type="evidence" value="ECO:0007669"/>
    <property type="project" value="UniProtKB-SubCell"/>
</dbReference>
<evidence type="ECO:0000313" key="13">
    <source>
        <dbReference type="EMBL" id="MBC8611899.1"/>
    </source>
</evidence>
<evidence type="ECO:0000256" key="4">
    <source>
        <dbReference type="ARBA" id="ARBA00022553"/>
    </source>
</evidence>
<dbReference type="Proteomes" id="UP000632659">
    <property type="component" value="Unassembled WGS sequence"/>
</dbReference>
<dbReference type="InterPro" id="IPR018062">
    <property type="entry name" value="HTH_AraC-typ_CS"/>
</dbReference>
<dbReference type="InterPro" id="IPR009057">
    <property type="entry name" value="Homeodomain-like_sf"/>
</dbReference>